<dbReference type="EMBL" id="JBHSPH010000002">
    <property type="protein sequence ID" value="MFC5861896.1"/>
    <property type="molecule type" value="Genomic_DNA"/>
</dbReference>
<sequence length="318" mass="36208">MTKPRQVYMVLSPRSLSYAQGALESLLSNSVEPMHLHLITDSDEDAELLRQATSRIDASSHTVIVYTGADLDEREAELFARHTNLRAFRRGHPCWRKITDPLLLSEPGEEMVLLDPDLYFPNHFCFETTPQSGLLLMWQLPNCLYPPEIVKTAMQSDVRLAHHVDIGVAHWRANVDLDWLDWLVETLGGASLPRLMHVEAIVWAALAMRIGGGHLDPTYWKCWRRSPAKRIMRKLGVGGLQILKSEDWASMKCFHAGGEAKNWLKEARENGLLETGSVQNKPGPIVPFIELTPEHYAREMAFKRLLQSLGYYRIFRTA</sequence>
<reference evidence="2" key="1">
    <citation type="journal article" date="2019" name="Int. J. Syst. Evol. Microbiol.">
        <title>The Global Catalogue of Microorganisms (GCM) 10K type strain sequencing project: providing services to taxonomists for standard genome sequencing and annotation.</title>
        <authorList>
            <consortium name="The Broad Institute Genomics Platform"/>
            <consortium name="The Broad Institute Genome Sequencing Center for Infectious Disease"/>
            <person name="Wu L."/>
            <person name="Ma J."/>
        </authorList>
    </citation>
    <scope>NUCLEOTIDE SEQUENCE [LARGE SCALE GENOMIC DNA]</scope>
    <source>
        <strain evidence="2">JCM 4087</strain>
    </source>
</reference>
<name>A0ABW1EC55_9BACT</name>
<accession>A0ABW1EC55</accession>
<dbReference type="Proteomes" id="UP001596091">
    <property type="component" value="Unassembled WGS sequence"/>
</dbReference>
<protein>
    <recommendedName>
        <fullName evidence="3">Glycosyltransferase family 2 protein</fullName>
    </recommendedName>
</protein>
<evidence type="ECO:0008006" key="3">
    <source>
        <dbReference type="Google" id="ProtNLM"/>
    </source>
</evidence>
<comment type="caution">
    <text evidence="1">The sequence shown here is derived from an EMBL/GenBank/DDBJ whole genome shotgun (WGS) entry which is preliminary data.</text>
</comment>
<proteinExistence type="predicted"/>
<evidence type="ECO:0000313" key="1">
    <source>
        <dbReference type="EMBL" id="MFC5861896.1"/>
    </source>
</evidence>
<evidence type="ECO:0000313" key="2">
    <source>
        <dbReference type="Proteomes" id="UP001596091"/>
    </source>
</evidence>
<keyword evidence="2" id="KW-1185">Reference proteome</keyword>
<organism evidence="1 2">
    <name type="scientific">Acidicapsa dinghuensis</name>
    <dbReference type="NCBI Taxonomy" id="2218256"/>
    <lineage>
        <taxon>Bacteria</taxon>
        <taxon>Pseudomonadati</taxon>
        <taxon>Acidobacteriota</taxon>
        <taxon>Terriglobia</taxon>
        <taxon>Terriglobales</taxon>
        <taxon>Acidobacteriaceae</taxon>
        <taxon>Acidicapsa</taxon>
    </lineage>
</organism>
<dbReference type="RefSeq" id="WP_263337690.1">
    <property type="nucleotide sequence ID" value="NZ_JAGSYH010000004.1"/>
</dbReference>
<gene>
    <name evidence="1" type="ORF">ACFPT7_06295</name>
</gene>